<dbReference type="InterPro" id="IPR046953">
    <property type="entry name" value="Spore_GerAC-like_C"/>
</dbReference>
<dbReference type="NCBIfam" id="TIGR02887">
    <property type="entry name" value="spore_ger_x_C"/>
    <property type="match status" value="1"/>
</dbReference>
<evidence type="ECO:0000256" key="5">
    <source>
        <dbReference type="ARBA" id="ARBA00023136"/>
    </source>
</evidence>
<evidence type="ECO:0000313" key="11">
    <source>
        <dbReference type="Proteomes" id="UP001652445"/>
    </source>
</evidence>
<dbReference type="InterPro" id="IPR038501">
    <property type="entry name" value="Spore_GerAC_C_sf"/>
</dbReference>
<dbReference type="PANTHER" id="PTHR35789:SF1">
    <property type="entry name" value="SPORE GERMINATION PROTEIN B3"/>
    <property type="match status" value="1"/>
</dbReference>
<comment type="caution">
    <text evidence="10">The sequence shown here is derived from an EMBL/GenBank/DDBJ whole genome shotgun (WGS) entry which is preliminary data.</text>
</comment>
<organism evidence="10 11">
    <name type="scientific">Paenibacillus baimaensis</name>
    <dbReference type="NCBI Taxonomy" id="2982185"/>
    <lineage>
        <taxon>Bacteria</taxon>
        <taxon>Bacillati</taxon>
        <taxon>Bacillota</taxon>
        <taxon>Bacilli</taxon>
        <taxon>Bacillales</taxon>
        <taxon>Paenibacillaceae</taxon>
        <taxon>Paenibacillus</taxon>
    </lineage>
</organism>
<evidence type="ECO:0000256" key="6">
    <source>
        <dbReference type="ARBA" id="ARBA00023139"/>
    </source>
</evidence>
<keyword evidence="11" id="KW-1185">Reference proteome</keyword>
<evidence type="ECO:0000256" key="3">
    <source>
        <dbReference type="ARBA" id="ARBA00022544"/>
    </source>
</evidence>
<keyword evidence="4" id="KW-0732">Signal</keyword>
<dbReference type="PROSITE" id="PS51257">
    <property type="entry name" value="PROKAR_LIPOPROTEIN"/>
    <property type="match status" value="1"/>
</dbReference>
<keyword evidence="3" id="KW-0309">Germination</keyword>
<keyword evidence="5" id="KW-0472">Membrane</keyword>
<keyword evidence="7" id="KW-0449">Lipoprotein</keyword>
<proteinExistence type="inferred from homology"/>
<sequence>MNGRLFTQRTTLYLIWLVLFSLVATGCWDRREINDLAIVLAVGVDRNSDNKIVLSAQVFFPKVAGGGPQGNTGGSGSNATGQTIMQSAQGVSIADAMTQLQSKLPRSLFWGQAEVIVIGEGAAAKGIRSYIDFFLRYDQFREHAYVYISKEKAEDILKLQPPLERSSAEVLREMGNLKLGAQITLKELAQKIDGASQGAVLTRIHITPFAAAVDPVHNNIQISGLTVLTKDKYVGSLQEKATLGTLLICNELETIIFSFPIEGTTGEISVNLLHAKTKLTPHIDKKGVWKMNLLIEAYGDLVLNTTDLSNISPEFIEKVKTGWSKALKSDVEESLRTVQRHLKADIFGFAEKFYQHYPKEWNKVKEHWNDQYPKLKIDVTIHTKINRLGKSVVPQGIPESHIRQK</sequence>
<comment type="similarity">
    <text evidence="2">Belongs to the GerABKC lipoprotein family.</text>
</comment>
<evidence type="ECO:0000259" key="8">
    <source>
        <dbReference type="Pfam" id="PF05504"/>
    </source>
</evidence>
<protein>
    <submittedName>
        <fullName evidence="10">Ger(X)C family spore germination protein</fullName>
    </submittedName>
</protein>
<dbReference type="RefSeq" id="WP_262688450.1">
    <property type="nucleotide sequence ID" value="NZ_JAOQIO010000124.1"/>
</dbReference>
<evidence type="ECO:0000256" key="4">
    <source>
        <dbReference type="ARBA" id="ARBA00022729"/>
    </source>
</evidence>
<feature type="domain" description="Spore germination protein N-terminal" evidence="9">
    <location>
        <begin position="29"/>
        <end position="205"/>
    </location>
</feature>
<feature type="domain" description="Spore germination GerAC-like C-terminal" evidence="8">
    <location>
        <begin position="223"/>
        <end position="389"/>
    </location>
</feature>
<dbReference type="InterPro" id="IPR008844">
    <property type="entry name" value="Spore_GerAC-like"/>
</dbReference>
<accession>A0ABT2USR8</accession>
<evidence type="ECO:0000259" key="9">
    <source>
        <dbReference type="Pfam" id="PF25198"/>
    </source>
</evidence>
<dbReference type="InterPro" id="IPR057336">
    <property type="entry name" value="GerAC_N"/>
</dbReference>
<reference evidence="10 11" key="1">
    <citation type="submission" date="2022-09" db="EMBL/GenBank/DDBJ databases">
        <authorList>
            <person name="Han X.L."/>
            <person name="Wang Q."/>
            <person name="Lu T."/>
        </authorList>
    </citation>
    <scope>NUCLEOTIDE SEQUENCE [LARGE SCALE GENOMIC DNA]</scope>
    <source>
        <strain evidence="10 11">WQ 127069</strain>
    </source>
</reference>
<evidence type="ECO:0000256" key="1">
    <source>
        <dbReference type="ARBA" id="ARBA00004635"/>
    </source>
</evidence>
<dbReference type="Gene3D" id="6.20.190.10">
    <property type="entry name" value="Nutrient germinant receptor protein C, domain 1"/>
    <property type="match status" value="1"/>
</dbReference>
<evidence type="ECO:0000256" key="7">
    <source>
        <dbReference type="ARBA" id="ARBA00023288"/>
    </source>
</evidence>
<dbReference type="PANTHER" id="PTHR35789">
    <property type="entry name" value="SPORE GERMINATION PROTEIN B3"/>
    <property type="match status" value="1"/>
</dbReference>
<dbReference type="Gene3D" id="3.30.300.210">
    <property type="entry name" value="Nutrient germinant receptor protein C, domain 3"/>
    <property type="match status" value="1"/>
</dbReference>
<gene>
    <name evidence="10" type="ORF">OB236_36920</name>
</gene>
<dbReference type="EMBL" id="JAOQIO010000124">
    <property type="protein sequence ID" value="MCU6797720.1"/>
    <property type="molecule type" value="Genomic_DNA"/>
</dbReference>
<dbReference type="Pfam" id="PF25198">
    <property type="entry name" value="Spore_GerAC_N"/>
    <property type="match status" value="1"/>
</dbReference>
<name>A0ABT2USR8_9BACL</name>
<dbReference type="Pfam" id="PF05504">
    <property type="entry name" value="Spore_GerAC"/>
    <property type="match status" value="1"/>
</dbReference>
<evidence type="ECO:0000256" key="2">
    <source>
        <dbReference type="ARBA" id="ARBA00007886"/>
    </source>
</evidence>
<comment type="subcellular location">
    <subcellularLocation>
        <location evidence="1">Membrane</location>
        <topology evidence="1">Lipid-anchor</topology>
    </subcellularLocation>
</comment>
<evidence type="ECO:0000313" key="10">
    <source>
        <dbReference type="EMBL" id="MCU6797720.1"/>
    </source>
</evidence>
<dbReference type="Proteomes" id="UP001652445">
    <property type="component" value="Unassembled WGS sequence"/>
</dbReference>
<keyword evidence="6" id="KW-0564">Palmitate</keyword>